<dbReference type="Gene3D" id="4.10.60.10">
    <property type="entry name" value="Zinc finger, CCHC-type"/>
    <property type="match status" value="1"/>
</dbReference>
<accession>A0A699J9U3</accession>
<keyword evidence="2" id="KW-0175">Coiled coil</keyword>
<dbReference type="GO" id="GO:0003676">
    <property type="term" value="F:nucleic acid binding"/>
    <property type="evidence" value="ECO:0007669"/>
    <property type="project" value="InterPro"/>
</dbReference>
<evidence type="ECO:0000259" key="3">
    <source>
        <dbReference type="PROSITE" id="PS50158"/>
    </source>
</evidence>
<dbReference type="SMART" id="SM00343">
    <property type="entry name" value="ZnF_C2HC"/>
    <property type="match status" value="1"/>
</dbReference>
<keyword evidence="1" id="KW-0862">Zinc</keyword>
<evidence type="ECO:0000256" key="1">
    <source>
        <dbReference type="PROSITE-ProRule" id="PRU00047"/>
    </source>
</evidence>
<name>A0A699J9U3_TANCI</name>
<gene>
    <name evidence="4" type="ORF">Tci_594484</name>
</gene>
<proteinExistence type="predicted"/>
<protein>
    <recommendedName>
        <fullName evidence="3">CCHC-type domain-containing protein</fullName>
    </recommendedName>
</protein>
<reference evidence="4" key="1">
    <citation type="journal article" date="2019" name="Sci. Rep.">
        <title>Draft genome of Tanacetum cinerariifolium, the natural source of mosquito coil.</title>
        <authorList>
            <person name="Yamashiro T."/>
            <person name="Shiraishi A."/>
            <person name="Satake H."/>
            <person name="Nakayama K."/>
        </authorList>
    </citation>
    <scope>NUCLEOTIDE SEQUENCE</scope>
</reference>
<dbReference type="PROSITE" id="PS50158">
    <property type="entry name" value="ZF_CCHC"/>
    <property type="match status" value="1"/>
</dbReference>
<dbReference type="EMBL" id="BKCJ010388479">
    <property type="protein sequence ID" value="GFA22512.1"/>
    <property type="molecule type" value="Genomic_DNA"/>
</dbReference>
<dbReference type="AlphaFoldDB" id="A0A699J9U3"/>
<dbReference type="InterPro" id="IPR001878">
    <property type="entry name" value="Znf_CCHC"/>
</dbReference>
<dbReference type="SUPFAM" id="SSF57756">
    <property type="entry name" value="Retrovirus zinc finger-like domains"/>
    <property type="match status" value="1"/>
</dbReference>
<evidence type="ECO:0000256" key="2">
    <source>
        <dbReference type="SAM" id="Coils"/>
    </source>
</evidence>
<comment type="caution">
    <text evidence="4">The sequence shown here is derived from an EMBL/GenBank/DDBJ whole genome shotgun (WGS) entry which is preliminary data.</text>
</comment>
<organism evidence="4">
    <name type="scientific">Tanacetum cinerariifolium</name>
    <name type="common">Dalmatian daisy</name>
    <name type="synonym">Chrysanthemum cinerariifolium</name>
    <dbReference type="NCBI Taxonomy" id="118510"/>
    <lineage>
        <taxon>Eukaryota</taxon>
        <taxon>Viridiplantae</taxon>
        <taxon>Streptophyta</taxon>
        <taxon>Embryophyta</taxon>
        <taxon>Tracheophyta</taxon>
        <taxon>Spermatophyta</taxon>
        <taxon>Magnoliopsida</taxon>
        <taxon>eudicotyledons</taxon>
        <taxon>Gunneridae</taxon>
        <taxon>Pentapetalae</taxon>
        <taxon>asterids</taxon>
        <taxon>campanulids</taxon>
        <taxon>Asterales</taxon>
        <taxon>Asteraceae</taxon>
        <taxon>Asteroideae</taxon>
        <taxon>Anthemideae</taxon>
        <taxon>Anthemidinae</taxon>
        <taxon>Tanacetum</taxon>
    </lineage>
</organism>
<feature type="coiled-coil region" evidence="2">
    <location>
        <begin position="395"/>
        <end position="426"/>
    </location>
</feature>
<feature type="domain" description="CCHC-type" evidence="3">
    <location>
        <begin position="87"/>
        <end position="102"/>
    </location>
</feature>
<evidence type="ECO:0000313" key="4">
    <source>
        <dbReference type="EMBL" id="GFA22512.1"/>
    </source>
</evidence>
<dbReference type="InterPro" id="IPR036875">
    <property type="entry name" value="Znf_CCHC_sf"/>
</dbReference>
<keyword evidence="1" id="KW-0863">Zinc-finger</keyword>
<dbReference type="GO" id="GO:0008270">
    <property type="term" value="F:zinc ion binding"/>
    <property type="evidence" value="ECO:0007669"/>
    <property type="project" value="UniProtKB-KW"/>
</dbReference>
<sequence>DGESLESYYSRFYKMMNELIRNQCKVTNHQVNVQFLLQLQPEWQRANQDNSPRINRSVGYENQRTGNVAGARETVGSTVVHRSWIQCYNCKEFRHVARECQKPKRQADWRDDTDDDELEDQELEAHYMYMAQLQEVSPDAANSGPIFDDEPLQKVSNDYHYNVLAMESKHPEQSKSVHDTYPIDQDAHNVIIDSLDMSYDRVEIDQNDDDNDLANERCYNDNLALMFAPESDEVIHLEKESRSKLSDLIRPFDYNKLNNLYDLFVPQREKLSEQRYFSERSRLSHTYVKNGNSKESFHKQTTVLEKRMDESIPLDKKCQSSIEIFKVKTYINTIINGVELCKEKIANRKYSGYIDPFIQNTIEANFSPVISRINAGLEQFHRCLNEEMVDDLRYFNSLELEVDSLRSQLETQKAQFLNEIDRLSREYYYADHMNAILGVYTELDEVTNL</sequence>
<feature type="non-terminal residue" evidence="4">
    <location>
        <position position="1"/>
    </location>
</feature>
<keyword evidence="1" id="KW-0479">Metal-binding</keyword>